<dbReference type="InterPro" id="IPR003439">
    <property type="entry name" value="ABC_transporter-like_ATP-bd"/>
</dbReference>
<evidence type="ECO:0000313" key="8">
    <source>
        <dbReference type="Proteomes" id="UP000826651"/>
    </source>
</evidence>
<dbReference type="InterPro" id="IPR003593">
    <property type="entry name" value="AAA+_ATPase"/>
</dbReference>
<dbReference type="PANTHER" id="PTHR43776:SF7">
    <property type="entry name" value="D,D-DIPEPTIDE TRANSPORT ATP-BINDING PROTEIN DDPF-RELATED"/>
    <property type="match status" value="1"/>
</dbReference>
<comment type="similarity">
    <text evidence="1">Belongs to the ABC transporter superfamily.</text>
</comment>
<comment type="caution">
    <text evidence="7">The sequence shown here is derived from an EMBL/GenBank/DDBJ whole genome shotgun (WGS) entry which is preliminary data.</text>
</comment>
<dbReference type="InterPro" id="IPR027417">
    <property type="entry name" value="P-loop_NTPase"/>
</dbReference>
<dbReference type="Pfam" id="PF08352">
    <property type="entry name" value="oligo_HPY"/>
    <property type="match status" value="2"/>
</dbReference>
<dbReference type="CDD" id="cd03257">
    <property type="entry name" value="ABC_NikE_OppD_transporters"/>
    <property type="match status" value="2"/>
</dbReference>
<keyword evidence="2" id="KW-0813">Transport</keyword>
<dbReference type="EMBL" id="JAGSHT010000012">
    <property type="protein sequence ID" value="MBZ2196830.1"/>
    <property type="molecule type" value="Genomic_DNA"/>
</dbReference>
<evidence type="ECO:0000256" key="2">
    <source>
        <dbReference type="ARBA" id="ARBA00022448"/>
    </source>
</evidence>
<reference evidence="7 8" key="1">
    <citation type="submission" date="2021-04" db="EMBL/GenBank/DDBJ databases">
        <title>Ruania sp. nov., isolated from sandy soil of mangrove forest.</title>
        <authorList>
            <person name="Ge X."/>
            <person name="Huang R."/>
            <person name="Liu W."/>
        </authorList>
    </citation>
    <scope>NUCLEOTIDE SEQUENCE [LARGE SCALE GENOMIC DNA]</scope>
    <source>
        <strain evidence="7 8">N2-46</strain>
    </source>
</reference>
<dbReference type="Proteomes" id="UP000826651">
    <property type="component" value="Unassembled WGS sequence"/>
</dbReference>
<keyword evidence="3" id="KW-0547">Nucleotide-binding</keyword>
<evidence type="ECO:0000256" key="4">
    <source>
        <dbReference type="ARBA" id="ARBA00022840"/>
    </source>
</evidence>
<dbReference type="SUPFAM" id="SSF52540">
    <property type="entry name" value="P-loop containing nucleoside triphosphate hydrolases"/>
    <property type="match status" value="2"/>
</dbReference>
<sequence length="604" mass="65676">MTADELASPDAVLDIRGLQTVFRSDEGVVRAVDDIDLVVRRGTTTCVVGESGSGKSATARSIIQVVDVPGQVEAGRILFRPDDSRPAVDMARLDPRGEAIRGIRGREIGLIFQEPMASLSAVHTIGNQISEVLELHTDLPPAEIRDRVIEELRSVGIPRAEERIDAFTFQLSGGMRQRAMIAMALIARPSLLIADEPTTALDVTTQAQILDLLGDLKRERDMTMIFITHDLGVVAEIADDVVVMRHGKVVETGPVDQIFHDPQHDYTKELLASLPQRHSATRAVVTEPETPPTTTVGGSADESVRHTAPDVTPLLSVRDLRMEFDTVSGALFGRKRKEKVVAVNGVSLDVLPGSTVGLVGESGCGKTTLGRSIMRVYQPTAGEIRYRSGDGTVADLATMSEKQLLPYRRAMRMIFQDPYGSLNPRMTVQQVIGEPLRVAGMAQGSELSDRVADMLDRVGLKRAMATRYPHAFSGGERQRIGIARALITGPELVIADEAVSALDVSVRTQILELLAGLQSELGLTYLFVSHDLSVVERICDRVAVMYYGNIVEEGSAAEVFEDPKHGYTRALLSAVPIADPRLRGTRERIVYRPDDVPAADDEAA</sequence>
<feature type="compositionally biased region" description="Low complexity" evidence="5">
    <location>
        <begin position="286"/>
        <end position="296"/>
    </location>
</feature>
<dbReference type="Pfam" id="PF00005">
    <property type="entry name" value="ABC_tran"/>
    <property type="match status" value="2"/>
</dbReference>
<dbReference type="InterPro" id="IPR050319">
    <property type="entry name" value="ABC_transp_ATP-bind"/>
</dbReference>
<dbReference type="PROSITE" id="PS00211">
    <property type="entry name" value="ABC_TRANSPORTER_1"/>
    <property type="match status" value="2"/>
</dbReference>
<feature type="domain" description="ABC transporter" evidence="6">
    <location>
        <begin position="16"/>
        <end position="271"/>
    </location>
</feature>
<dbReference type="GO" id="GO:0005524">
    <property type="term" value="F:ATP binding"/>
    <property type="evidence" value="ECO:0007669"/>
    <property type="project" value="UniProtKB-KW"/>
</dbReference>
<keyword evidence="8" id="KW-1185">Reference proteome</keyword>
<evidence type="ECO:0000259" key="6">
    <source>
        <dbReference type="PROSITE" id="PS50893"/>
    </source>
</evidence>
<gene>
    <name evidence="7" type="ORF">KCQ71_11740</name>
</gene>
<accession>A0ABS7S912</accession>
<evidence type="ECO:0000256" key="3">
    <source>
        <dbReference type="ARBA" id="ARBA00022741"/>
    </source>
</evidence>
<protein>
    <submittedName>
        <fullName evidence="7">ABC transporter ATP-binding protein</fullName>
    </submittedName>
</protein>
<dbReference type="NCBIfam" id="NF007739">
    <property type="entry name" value="PRK10419.1"/>
    <property type="match status" value="2"/>
</dbReference>
<organism evidence="7 8">
    <name type="scientific">Occultella gossypii</name>
    <dbReference type="NCBI Taxonomy" id="2800820"/>
    <lineage>
        <taxon>Bacteria</taxon>
        <taxon>Bacillati</taxon>
        <taxon>Actinomycetota</taxon>
        <taxon>Actinomycetes</taxon>
        <taxon>Micrococcales</taxon>
        <taxon>Ruaniaceae</taxon>
        <taxon>Occultella</taxon>
    </lineage>
</organism>
<feature type="domain" description="ABC transporter" evidence="6">
    <location>
        <begin position="322"/>
        <end position="572"/>
    </location>
</feature>
<dbReference type="Gene3D" id="3.40.50.300">
    <property type="entry name" value="P-loop containing nucleotide triphosphate hydrolases"/>
    <property type="match status" value="2"/>
</dbReference>
<keyword evidence="4 7" id="KW-0067">ATP-binding</keyword>
<dbReference type="PANTHER" id="PTHR43776">
    <property type="entry name" value="TRANSPORT ATP-BINDING PROTEIN"/>
    <property type="match status" value="1"/>
</dbReference>
<dbReference type="PROSITE" id="PS50893">
    <property type="entry name" value="ABC_TRANSPORTER_2"/>
    <property type="match status" value="2"/>
</dbReference>
<name>A0ABS7S912_9MICO</name>
<dbReference type="NCBIfam" id="NF008453">
    <property type="entry name" value="PRK11308.1"/>
    <property type="match status" value="2"/>
</dbReference>
<evidence type="ECO:0000313" key="7">
    <source>
        <dbReference type="EMBL" id="MBZ2196830.1"/>
    </source>
</evidence>
<proteinExistence type="inferred from homology"/>
<dbReference type="SMART" id="SM00382">
    <property type="entry name" value="AAA"/>
    <property type="match status" value="2"/>
</dbReference>
<evidence type="ECO:0000256" key="1">
    <source>
        <dbReference type="ARBA" id="ARBA00005417"/>
    </source>
</evidence>
<dbReference type="InterPro" id="IPR017871">
    <property type="entry name" value="ABC_transporter-like_CS"/>
</dbReference>
<dbReference type="InterPro" id="IPR013563">
    <property type="entry name" value="Oligopep_ABC_C"/>
</dbReference>
<feature type="region of interest" description="Disordered" evidence="5">
    <location>
        <begin position="286"/>
        <end position="305"/>
    </location>
</feature>
<evidence type="ECO:0000256" key="5">
    <source>
        <dbReference type="SAM" id="MobiDB-lite"/>
    </source>
</evidence>